<comment type="caution">
    <text evidence="2">The sequence shown here is derived from an EMBL/GenBank/DDBJ whole genome shotgun (WGS) entry which is preliminary data.</text>
</comment>
<keyword evidence="3" id="KW-1185">Reference proteome</keyword>
<dbReference type="EMBL" id="JAYMYQ010000003">
    <property type="protein sequence ID" value="KAK7343666.1"/>
    <property type="molecule type" value="Genomic_DNA"/>
</dbReference>
<proteinExistence type="predicted"/>
<dbReference type="AlphaFoldDB" id="A0AAN9LWY8"/>
<protein>
    <submittedName>
        <fullName evidence="2">Uncharacterized protein</fullName>
    </submittedName>
</protein>
<evidence type="ECO:0000256" key="1">
    <source>
        <dbReference type="SAM" id="Phobius"/>
    </source>
</evidence>
<dbReference type="Proteomes" id="UP001367508">
    <property type="component" value="Unassembled WGS sequence"/>
</dbReference>
<keyword evidence="1" id="KW-0812">Transmembrane</keyword>
<sequence>MLCLWRLSLFSSLSLSSPTLFFSFLNLLSTRFYIDFDFDFLQLSLSSSLPIPPELQETEGENQFLIIGIVLSLDFDFTLIFTSPLPLFRFSFVSFALSQIPPDKFSHFAAKISAFSSATFIFCFFFFYFPLFSPFIRVSDSVSFALQNR</sequence>
<organism evidence="2 3">
    <name type="scientific">Canavalia gladiata</name>
    <name type="common">Sword bean</name>
    <name type="synonym">Dolichos gladiatus</name>
    <dbReference type="NCBI Taxonomy" id="3824"/>
    <lineage>
        <taxon>Eukaryota</taxon>
        <taxon>Viridiplantae</taxon>
        <taxon>Streptophyta</taxon>
        <taxon>Embryophyta</taxon>
        <taxon>Tracheophyta</taxon>
        <taxon>Spermatophyta</taxon>
        <taxon>Magnoliopsida</taxon>
        <taxon>eudicotyledons</taxon>
        <taxon>Gunneridae</taxon>
        <taxon>Pentapetalae</taxon>
        <taxon>rosids</taxon>
        <taxon>fabids</taxon>
        <taxon>Fabales</taxon>
        <taxon>Fabaceae</taxon>
        <taxon>Papilionoideae</taxon>
        <taxon>50 kb inversion clade</taxon>
        <taxon>NPAAA clade</taxon>
        <taxon>indigoferoid/millettioid clade</taxon>
        <taxon>Phaseoleae</taxon>
        <taxon>Canavalia</taxon>
    </lineage>
</organism>
<keyword evidence="1" id="KW-0472">Membrane</keyword>
<evidence type="ECO:0000313" key="3">
    <source>
        <dbReference type="Proteomes" id="UP001367508"/>
    </source>
</evidence>
<keyword evidence="1" id="KW-1133">Transmembrane helix</keyword>
<reference evidence="2 3" key="1">
    <citation type="submission" date="2024-01" db="EMBL/GenBank/DDBJ databases">
        <title>The genomes of 5 underutilized Papilionoideae crops provide insights into root nodulation and disease resistanc.</title>
        <authorList>
            <person name="Jiang F."/>
        </authorList>
    </citation>
    <scope>NUCLEOTIDE SEQUENCE [LARGE SCALE GENOMIC DNA]</scope>
    <source>
        <strain evidence="2">LVBAO_FW01</strain>
        <tissue evidence="2">Leaves</tissue>
    </source>
</reference>
<name>A0AAN9LWY8_CANGL</name>
<evidence type="ECO:0000313" key="2">
    <source>
        <dbReference type="EMBL" id="KAK7343666.1"/>
    </source>
</evidence>
<gene>
    <name evidence="2" type="ORF">VNO77_12583</name>
</gene>
<feature type="transmembrane region" description="Helical" evidence="1">
    <location>
        <begin position="108"/>
        <end position="129"/>
    </location>
</feature>
<accession>A0AAN9LWY8</accession>